<dbReference type="EMBL" id="ML993966">
    <property type="protein sequence ID" value="KAF2201663.1"/>
    <property type="molecule type" value="Genomic_DNA"/>
</dbReference>
<organism evidence="2 3">
    <name type="scientific">Delitschia confertaspora ATCC 74209</name>
    <dbReference type="NCBI Taxonomy" id="1513339"/>
    <lineage>
        <taxon>Eukaryota</taxon>
        <taxon>Fungi</taxon>
        <taxon>Dikarya</taxon>
        <taxon>Ascomycota</taxon>
        <taxon>Pezizomycotina</taxon>
        <taxon>Dothideomycetes</taxon>
        <taxon>Pleosporomycetidae</taxon>
        <taxon>Pleosporales</taxon>
        <taxon>Delitschiaceae</taxon>
        <taxon>Delitschia</taxon>
    </lineage>
</organism>
<dbReference type="Proteomes" id="UP000799536">
    <property type="component" value="Unassembled WGS sequence"/>
</dbReference>
<comment type="caution">
    <text evidence="2">The sequence shown here is derived from an EMBL/GenBank/DDBJ whole genome shotgun (WGS) entry which is preliminary data.</text>
</comment>
<evidence type="ECO:0000256" key="1">
    <source>
        <dbReference type="SAM" id="MobiDB-lite"/>
    </source>
</evidence>
<evidence type="ECO:0000313" key="3">
    <source>
        <dbReference type="Proteomes" id="UP000799536"/>
    </source>
</evidence>
<feature type="region of interest" description="Disordered" evidence="1">
    <location>
        <begin position="316"/>
        <end position="363"/>
    </location>
</feature>
<sequence>MATSHTRAGSNDSATSTYQAVLEHLFQYPGSYDIPLRTMYTLNTVARAQPLPKQLSRAPSPTSSPVSDKFAWSEANAASANFTSALMNQISSLPSQPTSLPASFITSFVSRCMHPDLNQVDFTQGLAALDYLKDLETQRRKHYAEALDRMTVQSEETDVDRASNQYSQGWATVMEAKNKKALLNYTMLYIGVRRWIMINELEAPPFNKLNCMGMLNTLYPPQPPETESVQLPTPMITAEQLQKERDGYFMYIRKVEKHGKVVLQNVRMQGKAPHDATGWPAVQRAVDNYLRVANNMIECCVTGTITDKFLTDEETVQTPEKRNRKKIDSGVSFGSDRRPSTAYSGKDKPLPASPVEPKTPTKVGNTFQKWMRDMKKIKIKTRPDVEEMVKLDRQPTADDMPSSGETNMKKSLKKARSMAALTSTKSANASSTSLFVNRKASDAEFNVEAMKQHRMMYEALSTKKSSKRVV</sequence>
<keyword evidence="3" id="KW-1185">Reference proteome</keyword>
<gene>
    <name evidence="2" type="ORF">GQ43DRAFT_471574</name>
</gene>
<feature type="compositionally biased region" description="Basic and acidic residues" evidence="1">
    <location>
        <begin position="335"/>
        <end position="349"/>
    </location>
</feature>
<proteinExistence type="predicted"/>
<accession>A0A9P4JLG5</accession>
<reference evidence="2" key="1">
    <citation type="journal article" date="2020" name="Stud. Mycol.">
        <title>101 Dothideomycetes genomes: a test case for predicting lifestyles and emergence of pathogens.</title>
        <authorList>
            <person name="Haridas S."/>
            <person name="Albert R."/>
            <person name="Binder M."/>
            <person name="Bloem J."/>
            <person name="Labutti K."/>
            <person name="Salamov A."/>
            <person name="Andreopoulos B."/>
            <person name="Baker S."/>
            <person name="Barry K."/>
            <person name="Bills G."/>
            <person name="Bluhm B."/>
            <person name="Cannon C."/>
            <person name="Castanera R."/>
            <person name="Culley D."/>
            <person name="Daum C."/>
            <person name="Ezra D."/>
            <person name="Gonzalez J."/>
            <person name="Henrissat B."/>
            <person name="Kuo A."/>
            <person name="Liang C."/>
            <person name="Lipzen A."/>
            <person name="Lutzoni F."/>
            <person name="Magnuson J."/>
            <person name="Mondo S."/>
            <person name="Nolan M."/>
            <person name="Ohm R."/>
            <person name="Pangilinan J."/>
            <person name="Park H.-J."/>
            <person name="Ramirez L."/>
            <person name="Alfaro M."/>
            <person name="Sun H."/>
            <person name="Tritt A."/>
            <person name="Yoshinaga Y."/>
            <person name="Zwiers L.-H."/>
            <person name="Turgeon B."/>
            <person name="Goodwin S."/>
            <person name="Spatafora J."/>
            <person name="Crous P."/>
            <person name="Grigoriev I."/>
        </authorList>
    </citation>
    <scope>NUCLEOTIDE SEQUENCE</scope>
    <source>
        <strain evidence="2">ATCC 74209</strain>
    </source>
</reference>
<name>A0A9P4JLG5_9PLEO</name>
<dbReference type="AlphaFoldDB" id="A0A9P4JLG5"/>
<evidence type="ECO:0000313" key="2">
    <source>
        <dbReference type="EMBL" id="KAF2201663.1"/>
    </source>
</evidence>
<dbReference type="OrthoDB" id="3533623at2759"/>
<protein>
    <submittedName>
        <fullName evidence="2">Uncharacterized protein</fullName>
    </submittedName>
</protein>